<sequence>MTLFLHLIVVSRTWAASKAARFLHWIIVKRLGSYEAFVLQEAPKIRTWEFAVARTLASHAAAALPSALMASC</sequence>
<reference evidence="2 3" key="1">
    <citation type="submission" date="2020-04" db="EMBL/GenBank/DDBJ databases">
        <authorList>
            <person name="Alioto T."/>
            <person name="Alioto T."/>
            <person name="Gomez Garrido J."/>
        </authorList>
    </citation>
    <scope>NUCLEOTIDE SEQUENCE [LARGE SCALE GENOMIC DNA]</scope>
</reference>
<evidence type="ECO:0008006" key="4">
    <source>
        <dbReference type="Google" id="ProtNLM"/>
    </source>
</evidence>
<dbReference type="EMBL" id="CADEPI010000529">
    <property type="protein sequence ID" value="CAB3387019.1"/>
    <property type="molecule type" value="Genomic_DNA"/>
</dbReference>
<accession>A0A8S1E1X8</accession>
<dbReference type="AlphaFoldDB" id="A0A8S1E1X8"/>
<organism evidence="2 3">
    <name type="scientific">Cloeon dipterum</name>
    <dbReference type="NCBI Taxonomy" id="197152"/>
    <lineage>
        <taxon>Eukaryota</taxon>
        <taxon>Metazoa</taxon>
        <taxon>Ecdysozoa</taxon>
        <taxon>Arthropoda</taxon>
        <taxon>Hexapoda</taxon>
        <taxon>Insecta</taxon>
        <taxon>Pterygota</taxon>
        <taxon>Palaeoptera</taxon>
        <taxon>Ephemeroptera</taxon>
        <taxon>Pisciforma</taxon>
        <taxon>Baetidae</taxon>
        <taxon>Cloeon</taxon>
    </lineage>
</organism>
<dbReference type="Proteomes" id="UP000494165">
    <property type="component" value="Unassembled WGS sequence"/>
</dbReference>
<keyword evidence="3" id="KW-1185">Reference proteome</keyword>
<evidence type="ECO:0000313" key="2">
    <source>
        <dbReference type="EMBL" id="CAB3387019.1"/>
    </source>
</evidence>
<protein>
    <recommendedName>
        <fullName evidence="4">Secreted protein</fullName>
    </recommendedName>
</protein>
<gene>
    <name evidence="2" type="ORF">CLODIP_2_CD11537</name>
</gene>
<evidence type="ECO:0000256" key="1">
    <source>
        <dbReference type="SAM" id="SignalP"/>
    </source>
</evidence>
<name>A0A8S1E1X8_9INSE</name>
<feature type="chain" id="PRO_5035829095" description="Secreted protein" evidence="1">
    <location>
        <begin position="16"/>
        <end position="72"/>
    </location>
</feature>
<evidence type="ECO:0000313" key="3">
    <source>
        <dbReference type="Proteomes" id="UP000494165"/>
    </source>
</evidence>
<proteinExistence type="predicted"/>
<comment type="caution">
    <text evidence="2">The sequence shown here is derived from an EMBL/GenBank/DDBJ whole genome shotgun (WGS) entry which is preliminary data.</text>
</comment>
<keyword evidence="1" id="KW-0732">Signal</keyword>
<feature type="signal peptide" evidence="1">
    <location>
        <begin position="1"/>
        <end position="15"/>
    </location>
</feature>